<dbReference type="InterPro" id="IPR027417">
    <property type="entry name" value="P-loop_NTPase"/>
</dbReference>
<proteinExistence type="predicted"/>
<accession>X0XV30</accession>
<evidence type="ECO:0000256" key="1">
    <source>
        <dbReference type="ARBA" id="ARBA00022741"/>
    </source>
</evidence>
<keyword evidence="2" id="KW-0067">ATP-binding</keyword>
<dbReference type="PANTHER" id="PTHR43384">
    <property type="entry name" value="SEPTUM SITE-DETERMINING PROTEIN MIND HOMOLOG, CHLOROPLASTIC-RELATED"/>
    <property type="match status" value="1"/>
</dbReference>
<gene>
    <name evidence="3" type="ORF">S01H1_76856</name>
</gene>
<feature type="non-terminal residue" evidence="3">
    <location>
        <position position="235"/>
    </location>
</feature>
<dbReference type="InterPro" id="IPR033756">
    <property type="entry name" value="YlxH/NBP35"/>
</dbReference>
<organism evidence="3">
    <name type="scientific">marine sediment metagenome</name>
    <dbReference type="NCBI Taxonomy" id="412755"/>
    <lineage>
        <taxon>unclassified sequences</taxon>
        <taxon>metagenomes</taxon>
        <taxon>ecological metagenomes</taxon>
    </lineage>
</organism>
<sequence>RTFTVFSPRGGVGCSTLATNLAIELRAESGESVLLVDGKLFFGHLDVMLNIRARNTIADLVPHANLLDPGLIGDVVVQHASGIDVMLSPNDVQVAQGMRAEDLYNIISGIKKAYGYVIIDAGSALTENTVTMMDAADRILLVTTPDLVSLHDTSRFIQISRTLSYPPEKMIIVLNRANLNGGVKPRDIESALRHEVYAQIPDDSPNVLRSINRGIPLVMQYPRSPATHSIQRLAG</sequence>
<dbReference type="GO" id="GO:0016887">
    <property type="term" value="F:ATP hydrolysis activity"/>
    <property type="evidence" value="ECO:0007669"/>
    <property type="project" value="TreeGrafter"/>
</dbReference>
<dbReference type="GO" id="GO:0005829">
    <property type="term" value="C:cytosol"/>
    <property type="evidence" value="ECO:0007669"/>
    <property type="project" value="TreeGrafter"/>
</dbReference>
<dbReference type="Pfam" id="PF10609">
    <property type="entry name" value="ParA"/>
    <property type="match status" value="1"/>
</dbReference>
<dbReference type="InterPro" id="IPR050625">
    <property type="entry name" value="ParA/MinD_ATPase"/>
</dbReference>
<dbReference type="Gene3D" id="3.40.50.300">
    <property type="entry name" value="P-loop containing nucleotide triphosphate hydrolases"/>
    <property type="match status" value="1"/>
</dbReference>
<dbReference type="EMBL" id="BARS01051622">
    <property type="protein sequence ID" value="GAG47169.1"/>
    <property type="molecule type" value="Genomic_DNA"/>
</dbReference>
<dbReference type="AlphaFoldDB" id="X0XV30"/>
<comment type="caution">
    <text evidence="3">The sequence shown here is derived from an EMBL/GenBank/DDBJ whole genome shotgun (WGS) entry which is preliminary data.</text>
</comment>
<dbReference type="GO" id="GO:0009898">
    <property type="term" value="C:cytoplasmic side of plasma membrane"/>
    <property type="evidence" value="ECO:0007669"/>
    <property type="project" value="TreeGrafter"/>
</dbReference>
<dbReference type="GO" id="GO:0005524">
    <property type="term" value="F:ATP binding"/>
    <property type="evidence" value="ECO:0007669"/>
    <property type="project" value="TreeGrafter"/>
</dbReference>
<evidence type="ECO:0000313" key="3">
    <source>
        <dbReference type="EMBL" id="GAG47169.1"/>
    </source>
</evidence>
<protein>
    <submittedName>
        <fullName evidence="3">Uncharacterized protein</fullName>
    </submittedName>
</protein>
<dbReference type="SUPFAM" id="SSF52540">
    <property type="entry name" value="P-loop containing nucleoside triphosphate hydrolases"/>
    <property type="match status" value="1"/>
</dbReference>
<dbReference type="PANTHER" id="PTHR43384:SF13">
    <property type="entry name" value="SLR0110 PROTEIN"/>
    <property type="match status" value="1"/>
</dbReference>
<name>X0XV30_9ZZZZ</name>
<feature type="non-terminal residue" evidence="3">
    <location>
        <position position="1"/>
    </location>
</feature>
<reference evidence="3" key="1">
    <citation type="journal article" date="2014" name="Front. Microbiol.">
        <title>High frequency of phylogenetically diverse reductive dehalogenase-homologous genes in deep subseafloor sedimentary metagenomes.</title>
        <authorList>
            <person name="Kawai M."/>
            <person name="Futagami T."/>
            <person name="Toyoda A."/>
            <person name="Takaki Y."/>
            <person name="Nishi S."/>
            <person name="Hori S."/>
            <person name="Arai W."/>
            <person name="Tsubouchi T."/>
            <person name="Morono Y."/>
            <person name="Uchiyama I."/>
            <person name="Ito T."/>
            <person name="Fujiyama A."/>
            <person name="Inagaki F."/>
            <person name="Takami H."/>
        </authorList>
    </citation>
    <scope>NUCLEOTIDE SEQUENCE</scope>
    <source>
        <strain evidence="3">Expedition CK06-06</strain>
    </source>
</reference>
<evidence type="ECO:0000256" key="2">
    <source>
        <dbReference type="ARBA" id="ARBA00022840"/>
    </source>
</evidence>
<dbReference type="GO" id="GO:0051782">
    <property type="term" value="P:negative regulation of cell division"/>
    <property type="evidence" value="ECO:0007669"/>
    <property type="project" value="TreeGrafter"/>
</dbReference>
<keyword evidence="1" id="KW-0547">Nucleotide-binding</keyword>